<organism evidence="1 2">
    <name type="scientific">Ensete ventricosum</name>
    <name type="common">Abyssinian banana</name>
    <name type="synonym">Musa ensete</name>
    <dbReference type="NCBI Taxonomy" id="4639"/>
    <lineage>
        <taxon>Eukaryota</taxon>
        <taxon>Viridiplantae</taxon>
        <taxon>Streptophyta</taxon>
        <taxon>Embryophyta</taxon>
        <taxon>Tracheophyta</taxon>
        <taxon>Spermatophyta</taxon>
        <taxon>Magnoliopsida</taxon>
        <taxon>Liliopsida</taxon>
        <taxon>Zingiberales</taxon>
        <taxon>Musaceae</taxon>
        <taxon>Ensete</taxon>
    </lineage>
</organism>
<comment type="caution">
    <text evidence="1">The sequence shown here is derived from an EMBL/GenBank/DDBJ whole genome shotgun (WGS) entry which is preliminary data.</text>
</comment>
<evidence type="ECO:0000313" key="1">
    <source>
        <dbReference type="EMBL" id="RRT69087.1"/>
    </source>
</evidence>
<sequence>MYDRPGAGITVLVQRGSWDHMASYDIGAKDDSNIKEPSTDDLCQAGIKDTFEAMEKEGSRKNSLYNLNTQTISVRVLTPNKSISKCTPEQEHSKMYIRDPTDLSRAFLPLSDRRGRACDVDIELMSINMKEGYHCVVNYGEDVTTVDFDSDVSLAEKEGAGMAGSWCGMGQMRQNGWSISCHWTTKERIEAPDLERDGPRSLWQQMSERAIAAERDSQLGR</sequence>
<dbReference type="EMBL" id="AMZH03004473">
    <property type="protein sequence ID" value="RRT69087.1"/>
    <property type="molecule type" value="Genomic_DNA"/>
</dbReference>
<dbReference type="Proteomes" id="UP000287651">
    <property type="component" value="Unassembled WGS sequence"/>
</dbReference>
<gene>
    <name evidence="1" type="ORF">B296_00035007</name>
</gene>
<evidence type="ECO:0000313" key="2">
    <source>
        <dbReference type="Proteomes" id="UP000287651"/>
    </source>
</evidence>
<reference evidence="1 2" key="1">
    <citation type="journal article" date="2014" name="Agronomy (Basel)">
        <title>A Draft Genome Sequence for Ensete ventricosum, the Drought-Tolerant Tree Against Hunger.</title>
        <authorList>
            <person name="Harrison J."/>
            <person name="Moore K.A."/>
            <person name="Paszkiewicz K."/>
            <person name="Jones T."/>
            <person name="Grant M."/>
            <person name="Ambacheew D."/>
            <person name="Muzemil S."/>
            <person name="Studholme D.J."/>
        </authorList>
    </citation>
    <scope>NUCLEOTIDE SEQUENCE [LARGE SCALE GENOMIC DNA]</scope>
</reference>
<dbReference type="AlphaFoldDB" id="A0A426ZYL9"/>
<name>A0A426ZYL9_ENSVE</name>
<protein>
    <submittedName>
        <fullName evidence="1">Uncharacterized protein</fullName>
    </submittedName>
</protein>
<accession>A0A426ZYL9</accession>
<proteinExistence type="predicted"/>